<keyword evidence="4" id="KW-1185">Reference proteome</keyword>
<dbReference type="GO" id="GO:1904680">
    <property type="term" value="F:peptide transmembrane transporter activity"/>
    <property type="evidence" value="ECO:0007669"/>
    <property type="project" value="TreeGrafter"/>
</dbReference>
<dbReference type="SUPFAM" id="SSF53850">
    <property type="entry name" value="Periplasmic binding protein-like II"/>
    <property type="match status" value="1"/>
</dbReference>
<keyword evidence="1" id="KW-0732">Signal</keyword>
<dbReference type="Gene3D" id="3.40.190.10">
    <property type="entry name" value="Periplasmic binding protein-like II"/>
    <property type="match status" value="1"/>
</dbReference>
<dbReference type="PROSITE" id="PS51257">
    <property type="entry name" value="PROKAR_LIPOPROTEIN"/>
    <property type="match status" value="1"/>
</dbReference>
<dbReference type="Gene3D" id="3.10.105.10">
    <property type="entry name" value="Dipeptide-binding Protein, Domain 3"/>
    <property type="match status" value="1"/>
</dbReference>
<feature type="signal peptide" evidence="1">
    <location>
        <begin position="1"/>
        <end position="22"/>
    </location>
</feature>
<feature type="domain" description="Solute-binding protein family 5" evidence="2">
    <location>
        <begin position="95"/>
        <end position="440"/>
    </location>
</feature>
<proteinExistence type="predicted"/>
<dbReference type="InterPro" id="IPR039424">
    <property type="entry name" value="SBP_5"/>
</dbReference>
<dbReference type="GO" id="GO:0043190">
    <property type="term" value="C:ATP-binding cassette (ABC) transporter complex"/>
    <property type="evidence" value="ECO:0007669"/>
    <property type="project" value="InterPro"/>
</dbReference>
<organism evidence="3 4">
    <name type="scientific">Lachnoanaerobaculum gingivalis</name>
    <dbReference type="NCBI Taxonomy" id="2490855"/>
    <lineage>
        <taxon>Bacteria</taxon>
        <taxon>Bacillati</taxon>
        <taxon>Bacillota</taxon>
        <taxon>Clostridia</taxon>
        <taxon>Lachnospirales</taxon>
        <taxon>Lachnospiraceae</taxon>
        <taxon>Lachnoanaerobaculum</taxon>
    </lineage>
</organism>
<reference evidence="3 4" key="1">
    <citation type="submission" date="2018-11" db="EMBL/GenBank/DDBJ databases">
        <title>Genome sequencing of Lachnoanaerobaculum sp. KCOM 2030 (= ChDC B114).</title>
        <authorList>
            <person name="Kook J.-K."/>
            <person name="Park S.-N."/>
            <person name="Lim Y.K."/>
        </authorList>
    </citation>
    <scope>NUCLEOTIDE SEQUENCE [LARGE SCALE GENOMIC DNA]</scope>
    <source>
        <strain evidence="3 4">KCOM 2030</strain>
    </source>
</reference>
<evidence type="ECO:0000256" key="1">
    <source>
        <dbReference type="SAM" id="SignalP"/>
    </source>
</evidence>
<dbReference type="AlphaFoldDB" id="A0A3P3QUR0"/>
<sequence length="526" mass="57374">MKKQIKLLSVAFSTALLLGACASSSKTLSESSASSETSSVSSGTSDTTKTLVYGTGSYGVGMSDAGLNPHEDYSGWSCVRYGVGETLFRLNENIELVPWLADSYKFVDDNTLEVVIKDGINFSSGRKLDAAAAKECFEDLIAVHDRAPKDMKIQEIKADGQTLTFVTTEPNPALLNFLAEPYTAIIDMQVGVDASKNVSGTGPYKATSVSDSEISLVSRDDYWGGEVSKKNITVKSITDGDTLTMGLQSGELDATSGLPYASYPLFENDNYNINSVATSRAFFLQLNFDNELLTDKNIRSAIAMAIDKEGFVNVLLGGHGKVANGPFPMKDGENPTYSFSPEKSKELLANAGWSDSDNDGYVDKDGKNLELNYITYPGRTELPILAQSIQANLKDIGIKLNINSTENYLEVMKDSTTWDIFGSAMVTNPTGNKGYFFDMTSLTESPKNRGHYSNAELDELAKTLSTTFESEKREEIAKNMSDILVDDCGFIFVSHLQMSLVSKKNIKGLTPMPSDYYEFSKDLVIE</sequence>
<evidence type="ECO:0000313" key="3">
    <source>
        <dbReference type="EMBL" id="RRJ24498.1"/>
    </source>
</evidence>
<dbReference type="PANTHER" id="PTHR30290:SF81">
    <property type="entry name" value="OLIGOPEPTIDE-BINDING PROTEIN OPPA"/>
    <property type="match status" value="1"/>
</dbReference>
<dbReference type="RefSeq" id="WP_128674840.1">
    <property type="nucleotide sequence ID" value="NZ_RRCO01000006.1"/>
</dbReference>
<name>A0A3P3QUR0_9FIRM</name>
<dbReference type="EMBL" id="RRCO01000006">
    <property type="protein sequence ID" value="RRJ24498.1"/>
    <property type="molecule type" value="Genomic_DNA"/>
</dbReference>
<dbReference type="OrthoDB" id="9772924at2"/>
<dbReference type="InterPro" id="IPR030678">
    <property type="entry name" value="Peptide/Ni-bd"/>
</dbReference>
<dbReference type="Pfam" id="PF00496">
    <property type="entry name" value="SBP_bac_5"/>
    <property type="match status" value="1"/>
</dbReference>
<accession>A0A3P3QUR0</accession>
<gene>
    <name evidence="3" type="ORF">EHV10_11965</name>
</gene>
<dbReference type="Proteomes" id="UP000272490">
    <property type="component" value="Unassembled WGS sequence"/>
</dbReference>
<evidence type="ECO:0000259" key="2">
    <source>
        <dbReference type="Pfam" id="PF00496"/>
    </source>
</evidence>
<evidence type="ECO:0000313" key="4">
    <source>
        <dbReference type="Proteomes" id="UP000272490"/>
    </source>
</evidence>
<dbReference type="PANTHER" id="PTHR30290">
    <property type="entry name" value="PERIPLASMIC BINDING COMPONENT OF ABC TRANSPORTER"/>
    <property type="match status" value="1"/>
</dbReference>
<protein>
    <submittedName>
        <fullName evidence="3">ABC transporter substrate-binding protein</fullName>
    </submittedName>
</protein>
<dbReference type="CDD" id="cd08490">
    <property type="entry name" value="PBP2_NikA_DppA_OppA_like_3"/>
    <property type="match status" value="1"/>
</dbReference>
<feature type="chain" id="PRO_5038347597" evidence="1">
    <location>
        <begin position="23"/>
        <end position="526"/>
    </location>
</feature>
<dbReference type="GO" id="GO:0015833">
    <property type="term" value="P:peptide transport"/>
    <property type="evidence" value="ECO:0007669"/>
    <property type="project" value="TreeGrafter"/>
</dbReference>
<dbReference type="InterPro" id="IPR000914">
    <property type="entry name" value="SBP_5_dom"/>
</dbReference>
<dbReference type="PIRSF" id="PIRSF002741">
    <property type="entry name" value="MppA"/>
    <property type="match status" value="1"/>
</dbReference>
<comment type="caution">
    <text evidence="3">The sequence shown here is derived from an EMBL/GenBank/DDBJ whole genome shotgun (WGS) entry which is preliminary data.</text>
</comment>
<dbReference type="GO" id="GO:0042597">
    <property type="term" value="C:periplasmic space"/>
    <property type="evidence" value="ECO:0007669"/>
    <property type="project" value="UniProtKB-ARBA"/>
</dbReference>